<comment type="caution">
    <text evidence="1">The sequence shown here is derived from an EMBL/GenBank/DDBJ whole genome shotgun (WGS) entry which is preliminary data.</text>
</comment>
<proteinExistence type="predicted"/>
<dbReference type="EMBL" id="JBFTWV010000088">
    <property type="protein sequence ID" value="KAL2787931.1"/>
    <property type="molecule type" value="Genomic_DNA"/>
</dbReference>
<accession>A0ABR4FXD4</accession>
<gene>
    <name evidence="1" type="ORF">BJX66DRAFT_270197</name>
</gene>
<dbReference type="Proteomes" id="UP001610563">
    <property type="component" value="Unassembled WGS sequence"/>
</dbReference>
<evidence type="ECO:0000313" key="2">
    <source>
        <dbReference type="Proteomes" id="UP001610563"/>
    </source>
</evidence>
<sequence>MRAPSRPFRYVISPIKGVLKDLSDAVWLFLDLFSQYWIDTWQAGLDEPREWWKYPIWLSAHVVTHGYRQLSRVIELATKKPGLTVLEFYHVHNELNQALRVIKERAYNNTGVEIFSAMIIYPDFFNPSLRNCVRDSAHHAGIITHALDPLTMRQVFERYANILLFNKTQPVEQDGWDKEPTILLLDQGFSHFDLMTSGKHLMSHPIEPLACSRIWAGLRARLYERNADVLAEVTEADSGNRLGQEVMAAREALKMYRECERQGFGAGEQLAEGIMLELGDWWTSEKRKQPVSLLWKDVEATDEEYVEKMAECVGEVQLHLQRATGSPNGLNAVVIMGAFCDGTLVTRAVKRSIGEDVPIFGSSTPEGQNMTYIAHFGARAALEVRQEVSRQLQAECGRKAEQFYQYQQELRRRRREDWHRHSDAGYVRYRRDEL</sequence>
<reference evidence="1 2" key="1">
    <citation type="submission" date="2024-07" db="EMBL/GenBank/DDBJ databases">
        <title>Section-level genome sequencing and comparative genomics of Aspergillus sections Usti and Cavernicolus.</title>
        <authorList>
            <consortium name="Lawrence Berkeley National Laboratory"/>
            <person name="Nybo J.L."/>
            <person name="Vesth T.C."/>
            <person name="Theobald S."/>
            <person name="Frisvad J.C."/>
            <person name="Larsen T.O."/>
            <person name="Kjaerboelling I."/>
            <person name="Rothschild-Mancinelli K."/>
            <person name="Lyhne E.K."/>
            <person name="Kogle M.E."/>
            <person name="Barry K."/>
            <person name="Clum A."/>
            <person name="Na H."/>
            <person name="Ledsgaard L."/>
            <person name="Lin J."/>
            <person name="Lipzen A."/>
            <person name="Kuo A."/>
            <person name="Riley R."/>
            <person name="Mondo S."/>
            <person name="Labutti K."/>
            <person name="Haridas S."/>
            <person name="Pangalinan J."/>
            <person name="Salamov A.A."/>
            <person name="Simmons B.A."/>
            <person name="Magnuson J.K."/>
            <person name="Chen J."/>
            <person name="Drula E."/>
            <person name="Henrissat B."/>
            <person name="Wiebenga A."/>
            <person name="Lubbers R.J."/>
            <person name="Gomes A.C."/>
            <person name="Makela M.R."/>
            <person name="Stajich J."/>
            <person name="Grigoriev I.V."/>
            <person name="Mortensen U.H."/>
            <person name="De Vries R.P."/>
            <person name="Baker S.E."/>
            <person name="Andersen M.R."/>
        </authorList>
    </citation>
    <scope>NUCLEOTIDE SEQUENCE [LARGE SCALE GENOMIC DNA]</scope>
    <source>
        <strain evidence="1 2">CBS 209.92</strain>
    </source>
</reference>
<protein>
    <submittedName>
        <fullName evidence="1">Uncharacterized protein</fullName>
    </submittedName>
</protein>
<keyword evidence="2" id="KW-1185">Reference proteome</keyword>
<evidence type="ECO:0000313" key="1">
    <source>
        <dbReference type="EMBL" id="KAL2787931.1"/>
    </source>
</evidence>
<name>A0ABR4FXD4_9EURO</name>
<organism evidence="1 2">
    <name type="scientific">Aspergillus keveii</name>
    <dbReference type="NCBI Taxonomy" id="714993"/>
    <lineage>
        <taxon>Eukaryota</taxon>
        <taxon>Fungi</taxon>
        <taxon>Dikarya</taxon>
        <taxon>Ascomycota</taxon>
        <taxon>Pezizomycotina</taxon>
        <taxon>Eurotiomycetes</taxon>
        <taxon>Eurotiomycetidae</taxon>
        <taxon>Eurotiales</taxon>
        <taxon>Aspergillaceae</taxon>
        <taxon>Aspergillus</taxon>
        <taxon>Aspergillus subgen. Nidulantes</taxon>
    </lineage>
</organism>